<dbReference type="CDD" id="cd07721">
    <property type="entry name" value="yflN-like_MBL-fold"/>
    <property type="match status" value="1"/>
</dbReference>
<dbReference type="GO" id="GO:0016787">
    <property type="term" value="F:hydrolase activity"/>
    <property type="evidence" value="ECO:0007669"/>
    <property type="project" value="UniProtKB-KW"/>
</dbReference>
<evidence type="ECO:0000313" key="2">
    <source>
        <dbReference type="EMBL" id="RTQ93528.1"/>
    </source>
</evidence>
<gene>
    <name evidence="2" type="ORF">EKG35_08100</name>
</gene>
<feature type="domain" description="Metallo-beta-lactamase" evidence="1">
    <location>
        <begin position="20"/>
        <end position="212"/>
    </location>
</feature>
<reference evidence="2 3" key="1">
    <citation type="submission" date="2018-12" db="EMBL/GenBank/DDBJ databases">
        <authorList>
            <person name="Yu L."/>
        </authorList>
    </citation>
    <scope>NUCLEOTIDE SEQUENCE [LARGE SCALE GENOMIC DNA]</scope>
    <source>
        <strain evidence="2 3">S5H2222</strain>
    </source>
</reference>
<evidence type="ECO:0000259" key="1">
    <source>
        <dbReference type="SMART" id="SM00849"/>
    </source>
</evidence>
<name>A0A3S0HJH0_9BACI</name>
<dbReference type="SUPFAM" id="SSF56281">
    <property type="entry name" value="Metallo-hydrolase/oxidoreductase"/>
    <property type="match status" value="1"/>
</dbReference>
<dbReference type="Pfam" id="PF00753">
    <property type="entry name" value="Lactamase_B"/>
    <property type="match status" value="1"/>
</dbReference>
<dbReference type="InterPro" id="IPR001279">
    <property type="entry name" value="Metallo-B-lactamas"/>
</dbReference>
<dbReference type="InterPro" id="IPR050855">
    <property type="entry name" value="NDM-1-like"/>
</dbReference>
<comment type="caution">
    <text evidence="2">The sequence shown here is derived from an EMBL/GenBank/DDBJ whole genome shotgun (WGS) entry which is preliminary data.</text>
</comment>
<dbReference type="PANTHER" id="PTHR42951:SF9">
    <property type="entry name" value="METAL-DEPENDENT HYDROLASE"/>
    <property type="match status" value="1"/>
</dbReference>
<proteinExistence type="predicted"/>
<accession>A0A3S0HJH0</accession>
<keyword evidence="3" id="KW-1185">Reference proteome</keyword>
<dbReference type="PANTHER" id="PTHR42951">
    <property type="entry name" value="METALLO-BETA-LACTAMASE DOMAIN-CONTAINING"/>
    <property type="match status" value="1"/>
</dbReference>
<keyword evidence="2" id="KW-0378">Hydrolase</keyword>
<dbReference type="OrthoDB" id="9802248at2"/>
<dbReference type="Proteomes" id="UP000276349">
    <property type="component" value="Unassembled WGS sequence"/>
</dbReference>
<sequence>MKVSKYGEMYQLTLWPLLFPVNCYIFEEQHEITLIDTGMPASFKGIVDAIKNIGKPLTNIILTHAHGDHVGSLDKLKESFPEACFSISVRDSRLLKGDVSLNESEPQTPIKGGIPKGIITEPNRLLMEGDKIGSLEVVETPGHTPGSISLYAQKTGHIIVGDAFQTRGKIAVSGKIVKSFPFPAFATWNKEIAIQSAKKILELKPSLLAAGHGTIIQNPEKNIARAIIEAEEILLKR</sequence>
<evidence type="ECO:0000313" key="3">
    <source>
        <dbReference type="Proteomes" id="UP000276349"/>
    </source>
</evidence>
<dbReference type="EMBL" id="RXNR01000018">
    <property type="protein sequence ID" value="RTQ93528.1"/>
    <property type="molecule type" value="Genomic_DNA"/>
</dbReference>
<dbReference type="AlphaFoldDB" id="A0A3S0HJH0"/>
<dbReference type="Gene3D" id="3.60.15.10">
    <property type="entry name" value="Ribonuclease Z/Hydroxyacylglutathione hydrolase-like"/>
    <property type="match status" value="1"/>
</dbReference>
<protein>
    <submittedName>
        <fullName evidence="2">MBL fold metallo-hydrolase</fullName>
    </submittedName>
</protein>
<dbReference type="RefSeq" id="WP_126293944.1">
    <property type="nucleotide sequence ID" value="NZ_CP155468.1"/>
</dbReference>
<dbReference type="SMART" id="SM00849">
    <property type="entry name" value="Lactamase_B"/>
    <property type="match status" value="1"/>
</dbReference>
<organism evidence="2 3">
    <name type="scientific">Lysinibacillus telephonicus</name>
    <dbReference type="NCBI Taxonomy" id="1714840"/>
    <lineage>
        <taxon>Bacteria</taxon>
        <taxon>Bacillati</taxon>
        <taxon>Bacillota</taxon>
        <taxon>Bacilli</taxon>
        <taxon>Bacillales</taxon>
        <taxon>Bacillaceae</taxon>
        <taxon>Lysinibacillus</taxon>
    </lineage>
</organism>
<dbReference type="InterPro" id="IPR036866">
    <property type="entry name" value="RibonucZ/Hydroxyglut_hydro"/>
</dbReference>